<evidence type="ECO:0000313" key="2">
    <source>
        <dbReference type="Proteomes" id="UP000029734"/>
    </source>
</evidence>
<dbReference type="EMBL" id="JQCR01000003">
    <property type="protein sequence ID" value="KGE16640.1"/>
    <property type="molecule type" value="Genomic_DNA"/>
</dbReference>
<organism evidence="1 2">
    <name type="scientific">Paenibacillus wynnii</name>
    <dbReference type="NCBI Taxonomy" id="268407"/>
    <lineage>
        <taxon>Bacteria</taxon>
        <taxon>Bacillati</taxon>
        <taxon>Bacillota</taxon>
        <taxon>Bacilli</taxon>
        <taxon>Bacillales</taxon>
        <taxon>Paenibacillaceae</taxon>
        <taxon>Paenibacillus</taxon>
    </lineage>
</organism>
<protein>
    <submittedName>
        <fullName evidence="1">Uncharacterized protein</fullName>
    </submittedName>
</protein>
<comment type="caution">
    <text evidence="1">The sequence shown here is derived from an EMBL/GenBank/DDBJ whole genome shotgun (WGS) entry which is preliminary data.</text>
</comment>
<keyword evidence="2" id="KW-1185">Reference proteome</keyword>
<reference evidence="1 2" key="1">
    <citation type="submission" date="2014-08" db="EMBL/GenBank/DDBJ databases">
        <authorList>
            <person name="den Bakker H.C."/>
        </authorList>
    </citation>
    <scope>NUCLEOTIDE SEQUENCE [LARGE SCALE GENOMIC DNA]</scope>
    <source>
        <strain evidence="1 2">DSM 18334</strain>
    </source>
</reference>
<reference evidence="1 2" key="2">
    <citation type="submission" date="2014-10" db="EMBL/GenBank/DDBJ databases">
        <title>Comparative genomics of the Paenibacillus odorifer group.</title>
        <authorList>
            <person name="Tsai Y.-C."/>
            <person name="Martin N."/>
            <person name="Korlach J."/>
            <person name="Wiedmann M."/>
        </authorList>
    </citation>
    <scope>NUCLEOTIDE SEQUENCE [LARGE SCALE GENOMIC DNA]</scope>
    <source>
        <strain evidence="1 2">DSM 18334</strain>
    </source>
</reference>
<evidence type="ECO:0000313" key="1">
    <source>
        <dbReference type="EMBL" id="KGE16640.1"/>
    </source>
</evidence>
<dbReference type="AlphaFoldDB" id="A0A098M2M5"/>
<dbReference type="OrthoDB" id="2647640at2"/>
<sequence>MKTVRLSLINRQGQIINTWSIPYARRIAALDVAMDRAEEEGHAGVLWSVFNKGKTQEFAFDSHNPWAIALFAAQIQPFMTKHGTLDIDRFMRQPAKGAGADATTGYNRARYQASRS</sequence>
<name>A0A098M2M5_9BACL</name>
<proteinExistence type="predicted"/>
<accession>A0A098M2M5</accession>
<dbReference type="RefSeq" id="WP_036654715.1">
    <property type="nucleotide sequence ID" value="NZ_JQCR01000003.1"/>
</dbReference>
<dbReference type="Proteomes" id="UP000029734">
    <property type="component" value="Unassembled WGS sequence"/>
</dbReference>
<gene>
    <name evidence="1" type="ORF">PWYN_18195</name>
</gene>